<dbReference type="Proteomes" id="UP001332243">
    <property type="component" value="Unassembled WGS sequence"/>
</dbReference>
<sequence>MQRRLARVRVVTLVVLVTNAAGALFLPAVGLWREPDPGWAGLAVLGVGIFSAAQGAVLYTLVTPWLGDQTRRRVAWAFAAATLVSVPTVGPVGGDWPTWSWLAACVVGVLPVLVGRVRAAVLGVLTVGLALVLTPGPVVDTLIITAGFGAGVAAVNVLHVWLWDLLSEAEQGRTAQARLAVAEERLRFARDVHDLLGHHLTVIALRAELAERLAGTDPDRTGREAAEVRRLAASTLDELRDVVHGYRQVDLGEQLSGIEQVLRSSGVRCTVDVPGDDLPAAAVLSAVLREATTNLLRHSRASWCTITVEHADGGLRLTVRNDGVPVGDVPADGGVPDARRHGLRGLAERLAEVGGVLRTRAGGGEFTVEALVPSMP</sequence>
<evidence type="ECO:0000259" key="5">
    <source>
        <dbReference type="Pfam" id="PF07730"/>
    </source>
</evidence>
<dbReference type="PANTHER" id="PTHR24421">
    <property type="entry name" value="NITRATE/NITRITE SENSOR PROTEIN NARX-RELATED"/>
    <property type="match status" value="1"/>
</dbReference>
<protein>
    <submittedName>
        <fullName evidence="6">Histidine kinase</fullName>
    </submittedName>
</protein>
<dbReference type="InterPro" id="IPR050482">
    <property type="entry name" value="Sensor_HK_TwoCompSys"/>
</dbReference>
<evidence type="ECO:0000256" key="4">
    <source>
        <dbReference type="SAM" id="Phobius"/>
    </source>
</evidence>
<feature type="domain" description="Signal transduction histidine kinase subgroup 3 dimerisation and phosphoacceptor" evidence="5">
    <location>
        <begin position="184"/>
        <end position="250"/>
    </location>
</feature>
<dbReference type="GO" id="GO:0016301">
    <property type="term" value="F:kinase activity"/>
    <property type="evidence" value="ECO:0007669"/>
    <property type="project" value="UniProtKB-KW"/>
</dbReference>
<feature type="transmembrane region" description="Helical" evidence="4">
    <location>
        <begin position="119"/>
        <end position="136"/>
    </location>
</feature>
<keyword evidence="4" id="KW-0472">Membrane</keyword>
<dbReference type="CDD" id="cd16917">
    <property type="entry name" value="HATPase_UhpB-NarQ-NarX-like"/>
    <property type="match status" value="1"/>
</dbReference>
<gene>
    <name evidence="6" type="ORF">V1633_12485</name>
</gene>
<dbReference type="EMBL" id="JAZGQK010000010">
    <property type="protein sequence ID" value="MEE6259304.1"/>
    <property type="molecule type" value="Genomic_DNA"/>
</dbReference>
<evidence type="ECO:0000313" key="6">
    <source>
        <dbReference type="EMBL" id="MEE6259304.1"/>
    </source>
</evidence>
<feature type="transmembrane region" description="Helical" evidence="4">
    <location>
        <begin position="12"/>
        <end position="32"/>
    </location>
</feature>
<keyword evidence="3" id="KW-0902">Two-component regulatory system</keyword>
<feature type="transmembrane region" description="Helical" evidence="4">
    <location>
        <begin position="142"/>
        <end position="163"/>
    </location>
</feature>
<comment type="caution">
    <text evidence="6">The sequence shown here is derived from an EMBL/GenBank/DDBJ whole genome shotgun (WGS) entry which is preliminary data.</text>
</comment>
<reference evidence="6 7" key="1">
    <citation type="submission" date="2024-01" db="EMBL/GenBank/DDBJ databases">
        <title>Genome insights into Plantactinospora sonchi sp. nov.</title>
        <authorList>
            <person name="Wang L."/>
        </authorList>
    </citation>
    <scope>NUCLEOTIDE SEQUENCE [LARGE SCALE GENOMIC DNA]</scope>
    <source>
        <strain evidence="6 7">NEAU-QY2</strain>
    </source>
</reference>
<name>A0ABU7RS44_9ACTN</name>
<dbReference type="RefSeq" id="WP_331214432.1">
    <property type="nucleotide sequence ID" value="NZ_JAZGQK010000010.1"/>
</dbReference>
<evidence type="ECO:0000256" key="2">
    <source>
        <dbReference type="ARBA" id="ARBA00022777"/>
    </source>
</evidence>
<keyword evidence="7" id="KW-1185">Reference proteome</keyword>
<evidence type="ECO:0000256" key="3">
    <source>
        <dbReference type="ARBA" id="ARBA00023012"/>
    </source>
</evidence>
<keyword evidence="4" id="KW-0812">Transmembrane</keyword>
<dbReference type="Gene3D" id="1.20.5.1930">
    <property type="match status" value="1"/>
</dbReference>
<evidence type="ECO:0000256" key="1">
    <source>
        <dbReference type="ARBA" id="ARBA00022679"/>
    </source>
</evidence>
<dbReference type="Pfam" id="PF07730">
    <property type="entry name" value="HisKA_3"/>
    <property type="match status" value="1"/>
</dbReference>
<dbReference type="Gene3D" id="3.30.565.10">
    <property type="entry name" value="Histidine kinase-like ATPase, C-terminal domain"/>
    <property type="match status" value="1"/>
</dbReference>
<dbReference type="InterPro" id="IPR036890">
    <property type="entry name" value="HATPase_C_sf"/>
</dbReference>
<keyword evidence="1" id="KW-0808">Transferase</keyword>
<accession>A0ABU7RS44</accession>
<proteinExistence type="predicted"/>
<feature type="transmembrane region" description="Helical" evidence="4">
    <location>
        <begin position="38"/>
        <end position="62"/>
    </location>
</feature>
<dbReference type="SUPFAM" id="SSF55874">
    <property type="entry name" value="ATPase domain of HSP90 chaperone/DNA topoisomerase II/histidine kinase"/>
    <property type="match status" value="1"/>
</dbReference>
<feature type="transmembrane region" description="Helical" evidence="4">
    <location>
        <begin position="74"/>
        <end position="92"/>
    </location>
</feature>
<dbReference type="InterPro" id="IPR011712">
    <property type="entry name" value="Sig_transdc_His_kin_sub3_dim/P"/>
</dbReference>
<evidence type="ECO:0000313" key="7">
    <source>
        <dbReference type="Proteomes" id="UP001332243"/>
    </source>
</evidence>
<keyword evidence="4" id="KW-1133">Transmembrane helix</keyword>
<feature type="transmembrane region" description="Helical" evidence="4">
    <location>
        <begin position="98"/>
        <end position="114"/>
    </location>
</feature>
<organism evidence="6 7">
    <name type="scientific">Plantactinospora sonchi</name>
    <dbReference type="NCBI Taxonomy" id="1544735"/>
    <lineage>
        <taxon>Bacteria</taxon>
        <taxon>Bacillati</taxon>
        <taxon>Actinomycetota</taxon>
        <taxon>Actinomycetes</taxon>
        <taxon>Micromonosporales</taxon>
        <taxon>Micromonosporaceae</taxon>
        <taxon>Plantactinospora</taxon>
    </lineage>
</organism>
<keyword evidence="2 6" id="KW-0418">Kinase</keyword>
<dbReference type="PANTHER" id="PTHR24421:SF63">
    <property type="entry name" value="SENSOR HISTIDINE KINASE DESK"/>
    <property type="match status" value="1"/>
</dbReference>